<evidence type="ECO:0000259" key="3">
    <source>
        <dbReference type="SMART" id="SM01119"/>
    </source>
</evidence>
<dbReference type="SMART" id="SM01119">
    <property type="entry name" value="D-ser_dehydrat"/>
    <property type="match status" value="1"/>
</dbReference>
<dbReference type="PANTHER" id="PTHR28004:SF2">
    <property type="entry name" value="D-SERINE DEHYDRATASE"/>
    <property type="match status" value="1"/>
</dbReference>
<keyword evidence="2" id="KW-0456">Lyase</keyword>
<dbReference type="InterPro" id="IPR042208">
    <property type="entry name" value="D-ser_dehydrat-like_sf"/>
</dbReference>
<dbReference type="GO" id="GO:0008721">
    <property type="term" value="F:D-serine ammonia-lyase activity"/>
    <property type="evidence" value="ECO:0007669"/>
    <property type="project" value="TreeGrafter"/>
</dbReference>
<protein>
    <submittedName>
        <fullName evidence="4">DSD1 family PLP-dependent enzyme</fullName>
    </submittedName>
</protein>
<dbReference type="Pfam" id="PF14031">
    <property type="entry name" value="D-ser_dehydrat"/>
    <property type="match status" value="1"/>
</dbReference>
<proteinExistence type="inferred from homology"/>
<comment type="caution">
    <text evidence="4">The sequence shown here is derived from an EMBL/GenBank/DDBJ whole genome shotgun (WGS) entry which is preliminary data.</text>
</comment>
<comment type="similarity">
    <text evidence="1">Belongs to the DSD1 family.</text>
</comment>
<feature type="domain" description="D-serine dehydratase-like" evidence="3">
    <location>
        <begin position="277"/>
        <end position="367"/>
    </location>
</feature>
<reference evidence="4" key="1">
    <citation type="submission" date="2021-08" db="EMBL/GenBank/DDBJ databases">
        <title>Hoeflea bacterium WL0058 sp. nov., isolated from the sediment.</title>
        <authorList>
            <person name="Wang L."/>
            <person name="Zhang D."/>
        </authorList>
    </citation>
    <scope>NUCLEOTIDE SEQUENCE</scope>
    <source>
        <strain evidence="4">WL0058</strain>
    </source>
</reference>
<dbReference type="CDD" id="cd06819">
    <property type="entry name" value="PLPDE_III_LS_D-TA"/>
    <property type="match status" value="1"/>
</dbReference>
<dbReference type="InterPro" id="IPR001608">
    <property type="entry name" value="Ala_racemase_N"/>
</dbReference>
<evidence type="ECO:0000256" key="2">
    <source>
        <dbReference type="ARBA" id="ARBA00023239"/>
    </source>
</evidence>
<evidence type="ECO:0000313" key="5">
    <source>
        <dbReference type="Proteomes" id="UP001196509"/>
    </source>
</evidence>
<gene>
    <name evidence="4" type="ORF">K1W69_19920</name>
</gene>
<dbReference type="Pfam" id="PF01168">
    <property type="entry name" value="Ala_racemase_N"/>
    <property type="match status" value="1"/>
</dbReference>
<dbReference type="SUPFAM" id="SSF51419">
    <property type="entry name" value="PLP-binding barrel"/>
    <property type="match status" value="1"/>
</dbReference>
<dbReference type="EMBL" id="JAICBX010000004">
    <property type="protein sequence ID" value="MBW8639472.1"/>
    <property type="molecule type" value="Genomic_DNA"/>
</dbReference>
<dbReference type="Proteomes" id="UP001196509">
    <property type="component" value="Unassembled WGS sequence"/>
</dbReference>
<name>A0AAE3D2S7_9HYPH</name>
<sequence length="384" mass="41190">MGNTAEDLGPNQRLIGIEGSRAQLATPSLVIDLDVMERNMRTMADIFSGRPQNLRPHAKTHKCATIAKKQIELGALGVCCAKPGEAIRLAEAGVPSLLLTSPVVDAYKVRRLVGLLPDLKELIFAVDSRLAVDLISAAATEAGVDVPVIVDIGIGNNRTGARDTAAAVDLGKYITSKPGVTLSGIQCYAGYVQHIENPEKRAFEAKRSLKGIGDTKAAMFEAFGELPISSGSGTGSYDIDLEADVFNEYQVGSYIFMDVEYNAVTRPDQTAGPFATSLFVQTTVISANVEGRATTDAGYKSFAMDGPSPKVFSGASRETEYKFLGDEHGWVHLPAGEKDLTAGDVLTCVTPHCDPTVNLYDFYHIVRGDTLVDIWPIEARGCSW</sequence>
<dbReference type="Gene3D" id="2.40.37.20">
    <property type="entry name" value="D-serine dehydratase-like domain"/>
    <property type="match status" value="1"/>
</dbReference>
<dbReference type="RefSeq" id="WP_220230201.1">
    <property type="nucleotide sequence ID" value="NZ_JAICBX010000004.1"/>
</dbReference>
<evidence type="ECO:0000256" key="1">
    <source>
        <dbReference type="ARBA" id="ARBA00005323"/>
    </source>
</evidence>
<evidence type="ECO:0000313" key="4">
    <source>
        <dbReference type="EMBL" id="MBW8639472.1"/>
    </source>
</evidence>
<keyword evidence="5" id="KW-1185">Reference proteome</keyword>
<dbReference type="InterPro" id="IPR026956">
    <property type="entry name" value="D-ser_dehydrat-like_dom"/>
</dbReference>
<dbReference type="GO" id="GO:0036088">
    <property type="term" value="P:D-serine catabolic process"/>
    <property type="evidence" value="ECO:0007669"/>
    <property type="project" value="TreeGrafter"/>
</dbReference>
<dbReference type="InterPro" id="IPR051466">
    <property type="entry name" value="D-amino_acid_metab_enzyme"/>
</dbReference>
<dbReference type="Gene3D" id="3.20.20.10">
    <property type="entry name" value="Alanine racemase"/>
    <property type="match status" value="1"/>
</dbReference>
<organism evidence="4 5">
    <name type="scientific">Flavimaribacter sediminis</name>
    <dbReference type="NCBI Taxonomy" id="2865987"/>
    <lineage>
        <taxon>Bacteria</taxon>
        <taxon>Pseudomonadati</taxon>
        <taxon>Pseudomonadota</taxon>
        <taxon>Alphaproteobacteria</taxon>
        <taxon>Hyphomicrobiales</taxon>
        <taxon>Rhizobiaceae</taxon>
        <taxon>Flavimaribacter</taxon>
    </lineage>
</organism>
<accession>A0AAE3D2S7</accession>
<dbReference type="AlphaFoldDB" id="A0AAE3D2S7"/>
<dbReference type="PANTHER" id="PTHR28004">
    <property type="entry name" value="ZGC:162816-RELATED"/>
    <property type="match status" value="1"/>
</dbReference>
<dbReference type="InterPro" id="IPR029066">
    <property type="entry name" value="PLP-binding_barrel"/>
</dbReference>